<keyword evidence="4" id="KW-1185">Reference proteome</keyword>
<dbReference type="AlphaFoldDB" id="A0A6N7SC28"/>
<evidence type="ECO:0000313" key="4">
    <source>
        <dbReference type="Proteomes" id="UP000480929"/>
    </source>
</evidence>
<dbReference type="EMBL" id="WKPI01000047">
    <property type="protein sequence ID" value="MSC34879.1"/>
    <property type="molecule type" value="Genomic_DNA"/>
</dbReference>
<dbReference type="RefSeq" id="WP_154240475.1">
    <property type="nucleotide sequence ID" value="NZ_CALJPI010000292.1"/>
</dbReference>
<sequence length="75" mass="8448">MALIDEVADQCGLFISDLKAQDNHSLVAGILKQIDAEAFSAADWNHFMAYLFEEEETFTDVKQARQACLDKLKPQ</sequence>
<dbReference type="EMBL" id="WKPJ01000044">
    <property type="protein sequence ID" value="MSA91108.1"/>
    <property type="molecule type" value="Genomic_DNA"/>
</dbReference>
<dbReference type="OrthoDB" id="1647960at2"/>
<dbReference type="Proteomes" id="UP000480929">
    <property type="component" value="Unassembled WGS sequence"/>
</dbReference>
<accession>A0A6N7SC28</accession>
<proteinExistence type="predicted"/>
<evidence type="ECO:0000313" key="3">
    <source>
        <dbReference type="Proteomes" id="UP000433575"/>
    </source>
</evidence>
<gene>
    <name evidence="2" type="ORF">GKD88_17300</name>
    <name evidence="1" type="ORF">GKE08_17420</name>
</gene>
<name>A0A6N7SC28_9FIRM</name>
<evidence type="ECO:0000313" key="1">
    <source>
        <dbReference type="EMBL" id="MSA91108.1"/>
    </source>
</evidence>
<comment type="caution">
    <text evidence="1">The sequence shown here is derived from an EMBL/GenBank/DDBJ whole genome shotgun (WGS) entry which is preliminary data.</text>
</comment>
<organism evidence="1 3">
    <name type="scientific">Holdemania massiliensis</name>
    <dbReference type="NCBI Taxonomy" id="1468449"/>
    <lineage>
        <taxon>Bacteria</taxon>
        <taxon>Bacillati</taxon>
        <taxon>Bacillota</taxon>
        <taxon>Erysipelotrichia</taxon>
        <taxon>Erysipelotrichales</taxon>
        <taxon>Erysipelotrichaceae</taxon>
        <taxon>Holdemania</taxon>
    </lineage>
</organism>
<evidence type="ECO:0000313" key="2">
    <source>
        <dbReference type="EMBL" id="MSC34879.1"/>
    </source>
</evidence>
<protein>
    <submittedName>
        <fullName evidence="1">Uncharacterized protein</fullName>
    </submittedName>
</protein>
<dbReference type="Proteomes" id="UP000433575">
    <property type="component" value="Unassembled WGS sequence"/>
</dbReference>
<reference evidence="3 4" key="1">
    <citation type="journal article" date="2019" name="Nat. Med.">
        <title>A library of human gut bacterial isolates paired with longitudinal multiomics data enables mechanistic microbiome research.</title>
        <authorList>
            <person name="Poyet M."/>
            <person name="Groussin M."/>
            <person name="Gibbons S.M."/>
            <person name="Avila-Pacheco J."/>
            <person name="Jiang X."/>
            <person name="Kearney S.M."/>
            <person name="Perrotta A.R."/>
            <person name="Berdy B."/>
            <person name="Zhao S."/>
            <person name="Lieberman T.D."/>
            <person name="Swanson P.K."/>
            <person name="Smith M."/>
            <person name="Roesemann S."/>
            <person name="Alexander J.E."/>
            <person name="Rich S.A."/>
            <person name="Livny J."/>
            <person name="Vlamakis H."/>
            <person name="Clish C."/>
            <person name="Bullock K."/>
            <person name="Deik A."/>
            <person name="Scott J."/>
            <person name="Pierce K.A."/>
            <person name="Xavier R.J."/>
            <person name="Alm E.J."/>
        </authorList>
    </citation>
    <scope>NUCLEOTIDE SEQUENCE [LARGE SCALE GENOMIC DNA]</scope>
    <source>
        <strain evidence="1 3">BIOML-A4</strain>
        <strain evidence="2 4">BIOML-A5</strain>
    </source>
</reference>